<reference evidence="2 3" key="1">
    <citation type="submission" date="2016-11" db="EMBL/GenBank/DDBJ databases">
        <authorList>
            <person name="Jaros S."/>
            <person name="Januszkiewicz K."/>
            <person name="Wedrychowicz H."/>
        </authorList>
    </citation>
    <scope>NUCLEOTIDE SEQUENCE [LARGE SCALE GENOMIC DNA]</scope>
    <source>
        <strain evidence="2 3">DSM 19980</strain>
    </source>
</reference>
<dbReference type="SUPFAM" id="SSF50129">
    <property type="entry name" value="GroES-like"/>
    <property type="match status" value="1"/>
</dbReference>
<organism evidence="2 3">
    <name type="scientific">Modicisalibacter ilicicola DSM 19980</name>
    <dbReference type="NCBI Taxonomy" id="1121942"/>
    <lineage>
        <taxon>Bacteria</taxon>
        <taxon>Pseudomonadati</taxon>
        <taxon>Pseudomonadota</taxon>
        <taxon>Gammaproteobacteria</taxon>
        <taxon>Oceanospirillales</taxon>
        <taxon>Halomonadaceae</taxon>
        <taxon>Modicisalibacter</taxon>
    </lineage>
</organism>
<dbReference type="Proteomes" id="UP000184346">
    <property type="component" value="Unassembled WGS sequence"/>
</dbReference>
<dbReference type="InterPro" id="IPR011032">
    <property type="entry name" value="GroES-like_sf"/>
</dbReference>
<dbReference type="CDD" id="cd08276">
    <property type="entry name" value="MDR7"/>
    <property type="match status" value="1"/>
</dbReference>
<dbReference type="InterPro" id="IPR013149">
    <property type="entry name" value="ADH-like_C"/>
</dbReference>
<dbReference type="AlphaFoldDB" id="A0A1M5EVY9"/>
<dbReference type="Pfam" id="PF08240">
    <property type="entry name" value="ADH_N"/>
    <property type="match status" value="1"/>
</dbReference>
<feature type="domain" description="Enoyl reductase (ER)" evidence="1">
    <location>
        <begin position="10"/>
        <end position="333"/>
    </location>
</feature>
<evidence type="ECO:0000259" key="1">
    <source>
        <dbReference type="SMART" id="SM00829"/>
    </source>
</evidence>
<name>A0A1M5EVY9_9GAMM</name>
<dbReference type="RefSeq" id="WP_072825571.1">
    <property type="nucleotide sequence ID" value="NZ_FQUJ01000027.1"/>
</dbReference>
<dbReference type="PANTHER" id="PTHR45033">
    <property type="match status" value="1"/>
</dbReference>
<dbReference type="InterPro" id="IPR052711">
    <property type="entry name" value="Zinc_ADH-like"/>
</dbReference>
<dbReference type="PANTHER" id="PTHR45033:SF2">
    <property type="entry name" value="ZINC-TYPE ALCOHOL DEHYDROGENASE-LIKE PROTEIN C1773.06C"/>
    <property type="match status" value="1"/>
</dbReference>
<dbReference type="SUPFAM" id="SSF51735">
    <property type="entry name" value="NAD(P)-binding Rossmann-fold domains"/>
    <property type="match status" value="1"/>
</dbReference>
<accession>A0A1M5EVY9</accession>
<evidence type="ECO:0000313" key="2">
    <source>
        <dbReference type="EMBL" id="SHF83400.1"/>
    </source>
</evidence>
<dbReference type="InterPro" id="IPR036291">
    <property type="entry name" value="NAD(P)-bd_dom_sf"/>
</dbReference>
<gene>
    <name evidence="2" type="ORF">SAMN02745148_03644</name>
</gene>
<dbReference type="EMBL" id="FQUJ01000027">
    <property type="protein sequence ID" value="SHF83400.1"/>
    <property type="molecule type" value="Genomic_DNA"/>
</dbReference>
<protein>
    <submittedName>
        <fullName evidence="2">NADPH:quinone reductase</fullName>
    </submittedName>
</protein>
<proteinExistence type="predicted"/>
<dbReference type="Gene3D" id="3.90.180.10">
    <property type="entry name" value="Medium-chain alcohol dehydrogenases, catalytic domain"/>
    <property type="match status" value="1"/>
</dbReference>
<dbReference type="InterPro" id="IPR020843">
    <property type="entry name" value="ER"/>
</dbReference>
<dbReference type="InterPro" id="IPR013154">
    <property type="entry name" value="ADH-like_N"/>
</dbReference>
<keyword evidence="3" id="KW-1185">Reference proteome</keyword>
<evidence type="ECO:0000313" key="3">
    <source>
        <dbReference type="Proteomes" id="UP000184346"/>
    </source>
</evidence>
<dbReference type="STRING" id="1121942.SAMN02745148_03644"/>
<dbReference type="Gene3D" id="3.40.50.720">
    <property type="entry name" value="NAD(P)-binding Rossmann-like Domain"/>
    <property type="match status" value="1"/>
</dbReference>
<dbReference type="GO" id="GO:0016491">
    <property type="term" value="F:oxidoreductase activity"/>
    <property type="evidence" value="ECO:0007669"/>
    <property type="project" value="InterPro"/>
</dbReference>
<dbReference type="SMART" id="SM00829">
    <property type="entry name" value="PKS_ER"/>
    <property type="match status" value="1"/>
</dbReference>
<dbReference type="Pfam" id="PF00107">
    <property type="entry name" value="ADH_zinc_N"/>
    <property type="match status" value="1"/>
</dbReference>
<sequence length="340" mass="36553">MQAYELTGVGFDTLIRTQRPRRSPAAHEVEIRVAASSINYRDYALVHGLYQRDLPKPFIPLSDGAGTVVSVGENVRRFKPGERVLGHYTTGWLDGPFSSDNHASKLGGPLDGWLADSIILPEQALLKVPKHLSLVEASTLPVSGLTAWAALGDIERLSGRRVLIEGTGSVSLMALQLAAAAGAETFVLSGKAQYHDRLRELGATRVFDYRQLDDVPATLLAATQGKGIDLAVEVVGGNHLLSTLSLMADGGTVAVVGFLEGFEVNGDLIGPLLRRLLTLRGVSVGSRAQFEDFLDFLTRHRIHPLVGTHYDFDSAPLAIEEAEGRAGLGKPVIVHDELTP</sequence>